<dbReference type="Gene3D" id="2.60.40.3330">
    <property type="match status" value="1"/>
</dbReference>
<proteinExistence type="predicted"/>
<feature type="transmembrane region" description="Helical" evidence="1">
    <location>
        <begin position="36"/>
        <end position="55"/>
    </location>
</feature>
<evidence type="ECO:0000256" key="1">
    <source>
        <dbReference type="SAM" id="Phobius"/>
    </source>
</evidence>
<accession>A0A914RJA3</accession>
<sequence length="155" mass="17687">MPAGWIDSSALLSAEVILNETYRNCLSRRRKHLSSLMYCGSVIALIASLSIVVYGSTECVWATGKVICHKNQTLVLGTDVELFDMDGPSKIVHKRVTRLGDDYIDQYLRNANTIYIRVHHYCNSPKGEFLKVLPTFRVFVPQTYDHHIRFPIELD</sequence>
<keyword evidence="1" id="KW-0812">Transmembrane</keyword>
<dbReference type="Proteomes" id="UP000887564">
    <property type="component" value="Unplaced"/>
</dbReference>
<keyword evidence="1" id="KW-0472">Membrane</keyword>
<keyword evidence="1" id="KW-1133">Transmembrane helix</keyword>
<dbReference type="WBParaSite" id="PEQ_0000191701-mRNA-1">
    <property type="protein sequence ID" value="PEQ_0000191701-mRNA-1"/>
    <property type="gene ID" value="PEQ_0000191701"/>
</dbReference>
<dbReference type="AlphaFoldDB" id="A0A914RJA3"/>
<keyword evidence="2" id="KW-1185">Reference proteome</keyword>
<protein>
    <submittedName>
        <fullName evidence="3">Uncharacterized protein</fullName>
    </submittedName>
</protein>
<reference evidence="3" key="1">
    <citation type="submission" date="2022-11" db="UniProtKB">
        <authorList>
            <consortium name="WormBaseParasite"/>
        </authorList>
    </citation>
    <scope>IDENTIFICATION</scope>
</reference>
<evidence type="ECO:0000313" key="2">
    <source>
        <dbReference type="Proteomes" id="UP000887564"/>
    </source>
</evidence>
<dbReference type="InterPro" id="IPR038479">
    <property type="entry name" value="Transthyretin-like_sf"/>
</dbReference>
<evidence type="ECO:0000313" key="3">
    <source>
        <dbReference type="WBParaSite" id="PEQ_0000191701-mRNA-1"/>
    </source>
</evidence>
<name>A0A914RJA3_PAREQ</name>
<organism evidence="2 3">
    <name type="scientific">Parascaris equorum</name>
    <name type="common">Equine roundworm</name>
    <dbReference type="NCBI Taxonomy" id="6256"/>
    <lineage>
        <taxon>Eukaryota</taxon>
        <taxon>Metazoa</taxon>
        <taxon>Ecdysozoa</taxon>
        <taxon>Nematoda</taxon>
        <taxon>Chromadorea</taxon>
        <taxon>Rhabditida</taxon>
        <taxon>Spirurina</taxon>
        <taxon>Ascaridomorpha</taxon>
        <taxon>Ascaridoidea</taxon>
        <taxon>Ascarididae</taxon>
        <taxon>Parascaris</taxon>
    </lineage>
</organism>